<accession>A0A1E3PG83</accession>
<dbReference type="PANTHER" id="PTHR46462">
    <property type="entry name" value="UPSET, ISOFORM A"/>
    <property type="match status" value="1"/>
</dbReference>
<dbReference type="GO" id="GO:0070210">
    <property type="term" value="C:Rpd3L-Expanded complex"/>
    <property type="evidence" value="ECO:0007669"/>
    <property type="project" value="TreeGrafter"/>
</dbReference>
<evidence type="ECO:0000256" key="1">
    <source>
        <dbReference type="ARBA" id="ARBA00022723"/>
    </source>
</evidence>
<feature type="domain" description="SET" evidence="6">
    <location>
        <begin position="328"/>
        <end position="457"/>
    </location>
</feature>
<dbReference type="InterPro" id="IPR019786">
    <property type="entry name" value="Zinc_finger_PHD-type_CS"/>
</dbReference>
<evidence type="ECO:0000313" key="7">
    <source>
        <dbReference type="EMBL" id="ODQ64330.1"/>
    </source>
</evidence>
<evidence type="ECO:0000313" key="8">
    <source>
        <dbReference type="Proteomes" id="UP000095009"/>
    </source>
</evidence>
<dbReference type="InterPro" id="IPR001965">
    <property type="entry name" value="Znf_PHD"/>
</dbReference>
<feature type="region of interest" description="Disordered" evidence="5">
    <location>
        <begin position="1"/>
        <end position="29"/>
    </location>
</feature>
<evidence type="ECO:0000259" key="6">
    <source>
        <dbReference type="PROSITE" id="PS50280"/>
    </source>
</evidence>
<dbReference type="InterPro" id="IPR013083">
    <property type="entry name" value="Znf_RING/FYVE/PHD"/>
</dbReference>
<evidence type="ECO:0000256" key="2">
    <source>
        <dbReference type="ARBA" id="ARBA00022771"/>
    </source>
</evidence>
<feature type="compositionally biased region" description="Polar residues" evidence="5">
    <location>
        <begin position="893"/>
        <end position="902"/>
    </location>
</feature>
<feature type="region of interest" description="Disordered" evidence="5">
    <location>
        <begin position="229"/>
        <end position="267"/>
    </location>
</feature>
<dbReference type="PROSITE" id="PS50280">
    <property type="entry name" value="SET"/>
    <property type="match status" value="1"/>
</dbReference>
<dbReference type="SMART" id="SM00317">
    <property type="entry name" value="SET"/>
    <property type="match status" value="1"/>
</dbReference>
<dbReference type="PROSITE" id="PS01359">
    <property type="entry name" value="ZF_PHD_1"/>
    <property type="match status" value="1"/>
</dbReference>
<keyword evidence="8" id="KW-1185">Reference proteome</keyword>
<feature type="compositionally biased region" description="Polar residues" evidence="5">
    <location>
        <begin position="788"/>
        <end position="802"/>
    </location>
</feature>
<dbReference type="OrthoDB" id="20872at2759"/>
<name>A0A1E3PG83_9ASCO</name>
<dbReference type="Pfam" id="PF00856">
    <property type="entry name" value="SET"/>
    <property type="match status" value="1"/>
</dbReference>
<keyword evidence="1" id="KW-0479">Metal-binding</keyword>
<dbReference type="InterPro" id="IPR046341">
    <property type="entry name" value="SET_dom_sf"/>
</dbReference>
<keyword evidence="2" id="KW-0863">Zinc-finger</keyword>
<evidence type="ECO:0000256" key="5">
    <source>
        <dbReference type="SAM" id="MobiDB-lite"/>
    </source>
</evidence>
<proteinExistence type="predicted"/>
<gene>
    <name evidence="7" type="ORF">NADFUDRAFT_83845</name>
</gene>
<dbReference type="GO" id="GO:0034967">
    <property type="term" value="C:Set3 complex"/>
    <property type="evidence" value="ECO:0007669"/>
    <property type="project" value="TreeGrafter"/>
</dbReference>
<dbReference type="GO" id="GO:0006355">
    <property type="term" value="P:regulation of DNA-templated transcription"/>
    <property type="evidence" value="ECO:0007669"/>
    <property type="project" value="TreeGrafter"/>
</dbReference>
<dbReference type="Proteomes" id="UP000095009">
    <property type="component" value="Unassembled WGS sequence"/>
</dbReference>
<feature type="region of interest" description="Disordered" evidence="5">
    <location>
        <begin position="850"/>
        <end position="902"/>
    </location>
</feature>
<dbReference type="EMBL" id="KV454412">
    <property type="protein sequence ID" value="ODQ64330.1"/>
    <property type="molecule type" value="Genomic_DNA"/>
</dbReference>
<feature type="compositionally biased region" description="Pro residues" evidence="5">
    <location>
        <begin position="863"/>
        <end position="872"/>
    </location>
</feature>
<dbReference type="Gene3D" id="3.30.40.10">
    <property type="entry name" value="Zinc/RING finger domain, C3HC4 (zinc finger)"/>
    <property type="match status" value="1"/>
</dbReference>
<dbReference type="Pfam" id="PF20826">
    <property type="entry name" value="PHD_5"/>
    <property type="match status" value="1"/>
</dbReference>
<keyword evidence="3" id="KW-0862">Zinc</keyword>
<feature type="region of interest" description="Disordered" evidence="5">
    <location>
        <begin position="69"/>
        <end position="127"/>
    </location>
</feature>
<dbReference type="STRING" id="857566.A0A1E3PG83"/>
<dbReference type="PANTHER" id="PTHR46462:SF3">
    <property type="entry name" value="UPSET, ISOFORM A"/>
    <property type="match status" value="1"/>
</dbReference>
<protein>
    <recommendedName>
        <fullName evidence="6">SET domain-containing protein</fullName>
    </recommendedName>
</protein>
<feature type="region of interest" description="Disordered" evidence="5">
    <location>
        <begin position="776"/>
        <end position="802"/>
    </location>
</feature>
<dbReference type="InterPro" id="IPR001214">
    <property type="entry name" value="SET_dom"/>
</dbReference>
<dbReference type="AlphaFoldDB" id="A0A1E3PG83"/>
<dbReference type="Gene3D" id="2.170.270.10">
    <property type="entry name" value="SET domain"/>
    <property type="match status" value="1"/>
</dbReference>
<dbReference type="GO" id="GO:0008270">
    <property type="term" value="F:zinc ion binding"/>
    <property type="evidence" value="ECO:0007669"/>
    <property type="project" value="UniProtKB-KW"/>
</dbReference>
<reference evidence="7 8" key="1">
    <citation type="journal article" date="2016" name="Proc. Natl. Acad. Sci. U.S.A.">
        <title>Comparative genomics of biotechnologically important yeasts.</title>
        <authorList>
            <person name="Riley R."/>
            <person name="Haridas S."/>
            <person name="Wolfe K.H."/>
            <person name="Lopes M.R."/>
            <person name="Hittinger C.T."/>
            <person name="Goeker M."/>
            <person name="Salamov A.A."/>
            <person name="Wisecaver J.H."/>
            <person name="Long T.M."/>
            <person name="Calvey C.H."/>
            <person name="Aerts A.L."/>
            <person name="Barry K.W."/>
            <person name="Choi C."/>
            <person name="Clum A."/>
            <person name="Coughlan A.Y."/>
            <person name="Deshpande S."/>
            <person name="Douglass A.P."/>
            <person name="Hanson S.J."/>
            <person name="Klenk H.-P."/>
            <person name="LaButti K.M."/>
            <person name="Lapidus A."/>
            <person name="Lindquist E.A."/>
            <person name="Lipzen A.M."/>
            <person name="Meier-Kolthoff J.P."/>
            <person name="Ohm R.A."/>
            <person name="Otillar R.P."/>
            <person name="Pangilinan J.L."/>
            <person name="Peng Y."/>
            <person name="Rokas A."/>
            <person name="Rosa C.A."/>
            <person name="Scheuner C."/>
            <person name="Sibirny A.A."/>
            <person name="Slot J.C."/>
            <person name="Stielow J.B."/>
            <person name="Sun H."/>
            <person name="Kurtzman C.P."/>
            <person name="Blackwell M."/>
            <person name="Grigoriev I.V."/>
            <person name="Jeffries T.W."/>
        </authorList>
    </citation>
    <scope>NUCLEOTIDE SEQUENCE [LARGE SCALE GENOMIC DNA]</scope>
    <source>
        <strain evidence="7 8">DSM 6958</strain>
    </source>
</reference>
<dbReference type="CDD" id="cd15550">
    <property type="entry name" value="PHD_MLL5"/>
    <property type="match status" value="1"/>
</dbReference>
<feature type="compositionally biased region" description="Low complexity" evidence="5">
    <location>
        <begin position="850"/>
        <end position="862"/>
    </location>
</feature>
<dbReference type="SUPFAM" id="SSF57903">
    <property type="entry name" value="FYVE/PHD zinc finger"/>
    <property type="match status" value="1"/>
</dbReference>
<dbReference type="InterPro" id="IPR011011">
    <property type="entry name" value="Znf_FYVE_PHD"/>
</dbReference>
<evidence type="ECO:0000256" key="3">
    <source>
        <dbReference type="ARBA" id="ARBA00022833"/>
    </source>
</evidence>
<organism evidence="7 8">
    <name type="scientific">Nadsonia fulvescens var. elongata DSM 6958</name>
    <dbReference type="NCBI Taxonomy" id="857566"/>
    <lineage>
        <taxon>Eukaryota</taxon>
        <taxon>Fungi</taxon>
        <taxon>Dikarya</taxon>
        <taxon>Ascomycota</taxon>
        <taxon>Saccharomycotina</taxon>
        <taxon>Dipodascomycetes</taxon>
        <taxon>Dipodascales</taxon>
        <taxon>Dipodascales incertae sedis</taxon>
        <taxon>Nadsonia</taxon>
    </lineage>
</organism>
<dbReference type="GO" id="GO:0006325">
    <property type="term" value="P:chromatin organization"/>
    <property type="evidence" value="ECO:0007669"/>
    <property type="project" value="UniProtKB-KW"/>
</dbReference>
<feature type="compositionally biased region" description="Polar residues" evidence="5">
    <location>
        <begin position="69"/>
        <end position="78"/>
    </location>
</feature>
<sequence length="940" mass="104835">MDSSALSGNSKAAVTSPDHQNSSTCKILGPSSSLDLIGNECSPPSSVSALLNPDTESVCNLDSEFSTAAPSVPNNAKTTPEELVMPSPTSPRDKLVRKKHTAIPSMVLNKAKRSNDSHKNSSLSPPDPVPIDSGIIRCICDFSDDDGFTIQCERCNIWQHAVCVGINNENDVPEIYLCDKCHPRLLDIKAAQAKQRKRLEAINRRRNLLRERHNNSRLATNETYSEYVNSLNGSESPKDLPSSRRNRFSRSLTSETNEENTDSEEAVRPNFNWPVSRIYSDYYTHVEENRIPSDDDKNFMDQLPERLRNDNTTTMHFTKPHFDNINVPKVTVKQVIDHSKQKFKGFSQLGLFINSSIPRDGYIIQYVGDIYSKKRYKLDCINQYRDLGCPKLGVMFHHSLPLVIDGRIIGNESRFLRRSCTPNCRVNTVVVDQHRIVFAVFATETIKEGSELTVSWEWDEQHPIQKVIRNTPIDQLTESEKQYLVYSADLILQKIECACNSGPDCTIARMKKACGPVQRSTRQSKAKQKSEEYIKKEVINGIGDTIIKEPLFWPVFKAKGIPNIADVLHRVVRSKILRRENAISRKIQAIRSEELRQKPLSVKNLSETPKTFASKGLQTEVYVKRLRDSDDEPNKKPRHILFDHEKTREGNDVALPFEKKILKSFLLLRQEYNNSPDKVLKPRALNYSQLFSGTDGVISPVTSYGPLSPNLSSLPNISFPYGKSLASAYQNSHFPLGPQALPMNSSLWNHQFQTSLSRSNSLEDMSKHSIPANQISKHNKYHPGLPSHQPTQQGQQSSLHFQAQSRPLIHSTSGQTNSKVAPSSLSAENMVIGSTLNNISLPTTTTSILSPMLTSTSSSSQPPSSPAGPPALRPTAKPIKKLSFADYRKKTKPTSSPVSNEAVTTVSSENTAFASAKTAPENTTVETTKINATTTATTSL</sequence>
<evidence type="ECO:0000256" key="4">
    <source>
        <dbReference type="ARBA" id="ARBA00022853"/>
    </source>
</evidence>
<dbReference type="SMART" id="SM00249">
    <property type="entry name" value="PHD"/>
    <property type="match status" value="1"/>
</dbReference>
<dbReference type="SUPFAM" id="SSF82199">
    <property type="entry name" value="SET domain"/>
    <property type="match status" value="1"/>
</dbReference>
<keyword evidence="4" id="KW-0156">Chromatin regulator</keyword>